<evidence type="ECO:0000256" key="1">
    <source>
        <dbReference type="SAM" id="Phobius"/>
    </source>
</evidence>
<protein>
    <submittedName>
        <fullName evidence="2">Uncharacterized protein</fullName>
    </submittedName>
</protein>
<comment type="caution">
    <text evidence="2">The sequence shown here is derived from an EMBL/GenBank/DDBJ whole genome shotgun (WGS) entry which is preliminary data.</text>
</comment>
<sequence length="102" mass="12181">MLSNGLAFAAEKKKKKKKSRRSYKWTLNRRFIRCIIKTYWSFVIVVLKIHPELICRKYLTINMNTSKERRNVVLWLPSLYVGAIFSATLDLRYKKKKKDAIL</sequence>
<feature type="transmembrane region" description="Helical" evidence="1">
    <location>
        <begin position="72"/>
        <end position="91"/>
    </location>
</feature>
<evidence type="ECO:0000313" key="2">
    <source>
        <dbReference type="EMBL" id="KAL0111408.1"/>
    </source>
</evidence>
<keyword evidence="1" id="KW-1133">Transmembrane helix</keyword>
<reference evidence="2 3" key="1">
    <citation type="submission" date="2023-03" db="EMBL/GenBank/DDBJ databases">
        <title>High recombination rates correlate with genetic variation in Cardiocondyla obscurior ants.</title>
        <authorList>
            <person name="Errbii M."/>
        </authorList>
    </citation>
    <scope>NUCLEOTIDE SEQUENCE [LARGE SCALE GENOMIC DNA]</scope>
    <source>
        <strain evidence="2">Alpha-2009</strain>
        <tissue evidence="2">Whole body</tissue>
    </source>
</reference>
<evidence type="ECO:0000313" key="3">
    <source>
        <dbReference type="Proteomes" id="UP001430953"/>
    </source>
</evidence>
<dbReference type="Proteomes" id="UP001430953">
    <property type="component" value="Unassembled WGS sequence"/>
</dbReference>
<keyword evidence="1" id="KW-0812">Transmembrane</keyword>
<accession>A0AAW2F7G2</accession>
<keyword evidence="3" id="KW-1185">Reference proteome</keyword>
<name>A0AAW2F7G2_9HYME</name>
<proteinExistence type="predicted"/>
<dbReference type="AlphaFoldDB" id="A0AAW2F7G2"/>
<keyword evidence="1" id="KW-0472">Membrane</keyword>
<gene>
    <name evidence="2" type="ORF">PUN28_012951</name>
</gene>
<organism evidence="2 3">
    <name type="scientific">Cardiocondyla obscurior</name>
    <dbReference type="NCBI Taxonomy" id="286306"/>
    <lineage>
        <taxon>Eukaryota</taxon>
        <taxon>Metazoa</taxon>
        <taxon>Ecdysozoa</taxon>
        <taxon>Arthropoda</taxon>
        <taxon>Hexapoda</taxon>
        <taxon>Insecta</taxon>
        <taxon>Pterygota</taxon>
        <taxon>Neoptera</taxon>
        <taxon>Endopterygota</taxon>
        <taxon>Hymenoptera</taxon>
        <taxon>Apocrita</taxon>
        <taxon>Aculeata</taxon>
        <taxon>Formicoidea</taxon>
        <taxon>Formicidae</taxon>
        <taxon>Myrmicinae</taxon>
        <taxon>Cardiocondyla</taxon>
    </lineage>
</organism>
<dbReference type="EMBL" id="JADYXP020000013">
    <property type="protein sequence ID" value="KAL0111408.1"/>
    <property type="molecule type" value="Genomic_DNA"/>
</dbReference>